<dbReference type="RefSeq" id="WP_012057736.1">
    <property type="nucleotide sequence ID" value="NZ_CP007389.1"/>
</dbReference>
<protein>
    <recommendedName>
        <fullName evidence="1">PEGA domain-containing protein</fullName>
    </recommendedName>
</protein>
<dbReference type="InterPro" id="IPR013229">
    <property type="entry name" value="PEGA"/>
</dbReference>
<organism evidence="2 3">
    <name type="scientific">Thermosipho melanesiensis</name>
    <dbReference type="NCBI Taxonomy" id="46541"/>
    <lineage>
        <taxon>Bacteria</taxon>
        <taxon>Thermotogati</taxon>
        <taxon>Thermotogota</taxon>
        <taxon>Thermotogae</taxon>
        <taxon>Thermotogales</taxon>
        <taxon>Fervidobacteriaceae</taxon>
        <taxon>Thermosipho</taxon>
    </lineage>
</organism>
<dbReference type="Proteomes" id="UP000185490">
    <property type="component" value="Chromosome"/>
</dbReference>
<feature type="domain" description="PEGA" evidence="1">
    <location>
        <begin position="219"/>
        <end position="274"/>
    </location>
</feature>
<dbReference type="EMBL" id="CP007389">
    <property type="protein sequence ID" value="APT74437.1"/>
    <property type="molecule type" value="Genomic_DNA"/>
</dbReference>
<keyword evidence="3" id="KW-1185">Reference proteome</keyword>
<evidence type="ECO:0000313" key="2">
    <source>
        <dbReference type="EMBL" id="APT74437.1"/>
    </source>
</evidence>
<reference evidence="2 3" key="1">
    <citation type="submission" date="2014-02" db="EMBL/GenBank/DDBJ databases">
        <title>Diversity of Thermotogales isolates from hydrothermal vents.</title>
        <authorList>
            <person name="Haverkamp T.H.A."/>
            <person name="Lossouarn J."/>
            <person name="Geslin C."/>
            <person name="Nesbo C.L."/>
        </authorList>
    </citation>
    <scope>NUCLEOTIDE SEQUENCE [LARGE SCALE GENOMIC DNA]</scope>
    <source>
        <strain evidence="2 3">431</strain>
    </source>
</reference>
<gene>
    <name evidence="2" type="ORF">BW47_08135</name>
</gene>
<evidence type="ECO:0000259" key="1">
    <source>
        <dbReference type="Pfam" id="PF08308"/>
    </source>
</evidence>
<dbReference type="PANTHER" id="PTHR36194">
    <property type="entry name" value="S-LAYER-LIKE PROTEIN"/>
    <property type="match status" value="1"/>
</dbReference>
<dbReference type="PANTHER" id="PTHR36194:SF1">
    <property type="entry name" value="S-LAYER-LIKE PROTEIN"/>
    <property type="match status" value="1"/>
</dbReference>
<dbReference type="Pfam" id="PF08308">
    <property type="entry name" value="PEGA"/>
    <property type="match status" value="2"/>
</dbReference>
<name>A0ABM6GFW6_9BACT</name>
<sequence>MKKIILLFLVISYTLFAELVIITEPSAMVYWNGNLIDVVPLNGILKISNITYPGKLKIVKPGYSVYETVVSSDATLNIKLTLPSYVEITTEPEGVKVYINDKFYGLTPAVFEVPSGNLRIFLEKDGYIFKTMDLFVSPSKINKVKVKLKKYVDLKINVKEKVRAIFNGKLVTLPIELKVLPGKYNLELLDSDYVNLNQEVVVPSVENYEYNVDETKFARLYVYGYPENAEVSLENVSKISPASFRVIPGKYSLTIRKDGYRELKSMIVLKSGSNNYVYNLKTKVISKTNEDLLFFLDGMKVSESFVAKRLYFTKIVGQGREWYGFTDGSIEKMPESYSIILGREGSLIYKGIKYDSPVVINAKFSEIITYISETSSNNFTVVGNLIIDDENHCVVNVYSEDSMEVFINDKFFGKTPLYFLILPRGIYRFRFVKDGIIVSEKSIEIKQGILNEVFGGD</sequence>
<feature type="domain" description="PEGA" evidence="1">
    <location>
        <begin position="86"/>
        <end position="149"/>
    </location>
</feature>
<accession>A0ABM6GFW6</accession>
<evidence type="ECO:0000313" key="3">
    <source>
        <dbReference type="Proteomes" id="UP000185490"/>
    </source>
</evidence>
<proteinExistence type="predicted"/>